<dbReference type="EMBL" id="JAXBLV010000088">
    <property type="protein sequence ID" value="MDY3559143.1"/>
    <property type="molecule type" value="Genomic_DNA"/>
</dbReference>
<evidence type="ECO:0000313" key="2">
    <source>
        <dbReference type="EMBL" id="MDY3559143.1"/>
    </source>
</evidence>
<keyword evidence="1" id="KW-0812">Transmembrane</keyword>
<keyword evidence="1" id="KW-0472">Membrane</keyword>
<gene>
    <name evidence="2" type="ORF">R5W23_006346</name>
</gene>
<evidence type="ECO:0000256" key="1">
    <source>
        <dbReference type="SAM" id="Phobius"/>
    </source>
</evidence>
<keyword evidence="1" id="KW-1133">Transmembrane helix</keyword>
<sequence>MMPVGLEMWELVAISAMCSLTALSIFGTIAVSVAYFATRESEPAAVPASAPAAKPVPTFIPAPVAG</sequence>
<evidence type="ECO:0000313" key="3">
    <source>
        <dbReference type="Proteomes" id="UP001272242"/>
    </source>
</evidence>
<dbReference type="Proteomes" id="UP001272242">
    <property type="component" value="Unassembled WGS sequence"/>
</dbReference>
<organism evidence="2 3">
    <name type="scientific">Gemmata algarum</name>
    <dbReference type="NCBI Taxonomy" id="2975278"/>
    <lineage>
        <taxon>Bacteria</taxon>
        <taxon>Pseudomonadati</taxon>
        <taxon>Planctomycetota</taxon>
        <taxon>Planctomycetia</taxon>
        <taxon>Gemmatales</taxon>
        <taxon>Gemmataceae</taxon>
        <taxon>Gemmata</taxon>
    </lineage>
</organism>
<reference evidence="3" key="1">
    <citation type="journal article" date="2023" name="Mar. Drugs">
        <title>Gemmata algarum, a Novel Planctomycete Isolated from an Algal Mat, Displays Antimicrobial Activity.</title>
        <authorList>
            <person name="Kumar G."/>
            <person name="Kallscheuer N."/>
            <person name="Kashif M."/>
            <person name="Ahamad S."/>
            <person name="Jagadeeshwari U."/>
            <person name="Pannikurungottu S."/>
            <person name="Haufschild T."/>
            <person name="Kabuu M."/>
            <person name="Sasikala C."/>
            <person name="Jogler C."/>
            <person name="Ramana C."/>
        </authorList>
    </citation>
    <scope>NUCLEOTIDE SEQUENCE [LARGE SCALE GENOMIC DNA]</scope>
    <source>
        <strain evidence="3">JC673</strain>
    </source>
</reference>
<name>A0ABU5EV16_9BACT</name>
<proteinExistence type="predicted"/>
<comment type="caution">
    <text evidence="2">The sequence shown here is derived from an EMBL/GenBank/DDBJ whole genome shotgun (WGS) entry which is preliminary data.</text>
</comment>
<feature type="transmembrane region" description="Helical" evidence="1">
    <location>
        <begin position="12"/>
        <end position="37"/>
    </location>
</feature>
<keyword evidence="3" id="KW-1185">Reference proteome</keyword>
<accession>A0ABU5EV16</accession>
<dbReference type="RefSeq" id="WP_320685958.1">
    <property type="nucleotide sequence ID" value="NZ_JAXBLV010000088.1"/>
</dbReference>
<protein>
    <submittedName>
        <fullName evidence="2">Uncharacterized protein</fullName>
    </submittedName>
</protein>